<comment type="caution">
    <text evidence="2">The sequence shown here is derived from an EMBL/GenBank/DDBJ whole genome shotgun (WGS) entry which is preliminary data.</text>
</comment>
<evidence type="ECO:0000259" key="1">
    <source>
        <dbReference type="Pfam" id="PF14344"/>
    </source>
</evidence>
<sequence>MKNIVTKSFAILAAGFFLGACEKNGIEDHYEPTNTGAHIKMIHAAQDAPMVNMFLNDQKVTALAPVVTAAKDTIVTGLSYAGTAVFPASLGYATVPAGNYNVQIIDTTSARGAAQPVSNTSATLNDRASYSAFLIGKKDPGFETFVVEDKLPDVSDYSKAYIRFVNVMADAPAFDVKAVNKATENTPAPVQVATNVPYKGATAYVAIEPGTYDFPIYKTGSTTPYTTMTGVAPSAGRVYTFYTRGIYSETTAPATTNRVLVRDR</sequence>
<protein>
    <submittedName>
        <fullName evidence="2">DUF4397 domain-containing protein</fullName>
    </submittedName>
</protein>
<evidence type="ECO:0000313" key="2">
    <source>
        <dbReference type="EMBL" id="MFD2248369.1"/>
    </source>
</evidence>
<accession>A0ABW5D4A5</accession>
<dbReference type="PROSITE" id="PS51257">
    <property type="entry name" value="PROKAR_LIPOPROTEIN"/>
    <property type="match status" value="1"/>
</dbReference>
<dbReference type="Pfam" id="PF14344">
    <property type="entry name" value="DUF4397"/>
    <property type="match status" value="1"/>
</dbReference>
<dbReference type="InterPro" id="IPR025510">
    <property type="entry name" value="DUF4397"/>
</dbReference>
<proteinExistence type="predicted"/>
<dbReference type="RefSeq" id="WP_250431664.1">
    <property type="nucleotide sequence ID" value="NZ_JALPRR010000004.1"/>
</dbReference>
<organism evidence="2 3">
    <name type="scientific">Pontibacter ruber</name>
    <dbReference type="NCBI Taxonomy" id="1343895"/>
    <lineage>
        <taxon>Bacteria</taxon>
        <taxon>Pseudomonadati</taxon>
        <taxon>Bacteroidota</taxon>
        <taxon>Cytophagia</taxon>
        <taxon>Cytophagales</taxon>
        <taxon>Hymenobacteraceae</taxon>
        <taxon>Pontibacter</taxon>
    </lineage>
</organism>
<dbReference type="EMBL" id="JBHUIM010000003">
    <property type="protein sequence ID" value="MFD2248369.1"/>
    <property type="molecule type" value="Genomic_DNA"/>
</dbReference>
<dbReference type="Proteomes" id="UP001597374">
    <property type="component" value="Unassembled WGS sequence"/>
</dbReference>
<gene>
    <name evidence="2" type="ORF">ACFSKP_19030</name>
</gene>
<feature type="domain" description="DUF4397" evidence="1">
    <location>
        <begin position="37"/>
        <end position="176"/>
    </location>
</feature>
<name>A0ABW5D4A5_9BACT</name>
<reference evidence="3" key="1">
    <citation type="journal article" date="2019" name="Int. J. Syst. Evol. Microbiol.">
        <title>The Global Catalogue of Microorganisms (GCM) 10K type strain sequencing project: providing services to taxonomists for standard genome sequencing and annotation.</title>
        <authorList>
            <consortium name="The Broad Institute Genomics Platform"/>
            <consortium name="The Broad Institute Genome Sequencing Center for Infectious Disease"/>
            <person name="Wu L."/>
            <person name="Ma J."/>
        </authorList>
    </citation>
    <scope>NUCLEOTIDE SEQUENCE [LARGE SCALE GENOMIC DNA]</scope>
    <source>
        <strain evidence="3">CGMCC 4.1782</strain>
    </source>
</reference>
<evidence type="ECO:0000313" key="3">
    <source>
        <dbReference type="Proteomes" id="UP001597374"/>
    </source>
</evidence>
<keyword evidence="3" id="KW-1185">Reference proteome</keyword>